<evidence type="ECO:0000313" key="5">
    <source>
        <dbReference type="Proteomes" id="UP000294547"/>
    </source>
</evidence>
<dbReference type="PANTHER" id="PTHR35936">
    <property type="entry name" value="MEMBRANE-BOUND LYTIC MUREIN TRANSGLYCOSYLASE F"/>
    <property type="match status" value="1"/>
</dbReference>
<gene>
    <name evidence="4" type="ORF">EDD54_1272</name>
</gene>
<dbReference type="SUPFAM" id="SSF53850">
    <property type="entry name" value="Periplasmic binding protein-like II"/>
    <property type="match status" value="1"/>
</dbReference>
<dbReference type="PANTHER" id="PTHR35936:SF19">
    <property type="entry name" value="AMINO-ACID-BINDING PROTEIN YXEM-RELATED"/>
    <property type="match status" value="1"/>
</dbReference>
<keyword evidence="5" id="KW-1185">Reference proteome</keyword>
<dbReference type="EMBL" id="SNXY01000006">
    <property type="protein sequence ID" value="TDP87378.1"/>
    <property type="molecule type" value="Genomic_DNA"/>
</dbReference>
<dbReference type="SMART" id="SM00062">
    <property type="entry name" value="PBPb"/>
    <property type="match status" value="1"/>
</dbReference>
<dbReference type="Pfam" id="PF00497">
    <property type="entry name" value="SBP_bac_3"/>
    <property type="match status" value="1"/>
</dbReference>
<keyword evidence="1 2" id="KW-0732">Signal</keyword>
<evidence type="ECO:0000256" key="1">
    <source>
        <dbReference type="ARBA" id="ARBA00022729"/>
    </source>
</evidence>
<evidence type="ECO:0000259" key="3">
    <source>
        <dbReference type="SMART" id="SM00062"/>
    </source>
</evidence>
<reference evidence="4 5" key="1">
    <citation type="submission" date="2019-03" db="EMBL/GenBank/DDBJ databases">
        <title>Genomic Encyclopedia of Type Strains, Phase IV (KMG-IV): sequencing the most valuable type-strain genomes for metagenomic binning, comparative biology and taxonomic classification.</title>
        <authorList>
            <person name="Goeker M."/>
        </authorList>
    </citation>
    <scope>NUCLEOTIDE SEQUENCE [LARGE SCALE GENOMIC DNA]</scope>
    <source>
        <strain evidence="4 5">DSM 102969</strain>
    </source>
</reference>
<dbReference type="AlphaFoldDB" id="A0A4V3CWR3"/>
<feature type="domain" description="Solute-binding protein family 3/N-terminal" evidence="3">
    <location>
        <begin position="32"/>
        <end position="266"/>
    </location>
</feature>
<dbReference type="RefSeq" id="WP_126535531.1">
    <property type="nucleotide sequence ID" value="NZ_BSPM01000008.1"/>
</dbReference>
<proteinExistence type="predicted"/>
<dbReference type="Gene3D" id="3.40.190.10">
    <property type="entry name" value="Periplasmic binding protein-like II"/>
    <property type="match status" value="2"/>
</dbReference>
<sequence>MTSSPKTPSLAATLGLAAGILAAATAPAAADKLLLGNEGVYPPFSIVASDGHLTGFEPELAREVCKRIGAECEFVVMDFKALIPSLLQGKFDILTSQLSPTPERLEKLTYGTPIVYNPATFVVKKDSDYTFTPEGLAGKGLKIGLQRGASSIPYVDKHFPDVFEKILYDNPDQMRLDLMAGRIDMVFDSKLNWTFELIMKPDGKDWKLAGGDHWLGDASIPDDKRGYSWAVPKGQEALIARFDKGIDEVIADCTFTKLRKQFLDVAILTREAPCLDK</sequence>
<evidence type="ECO:0000313" key="4">
    <source>
        <dbReference type="EMBL" id="TDP87378.1"/>
    </source>
</evidence>
<organism evidence="4 5">
    <name type="scientific">Oharaeibacter diazotrophicus</name>
    <dbReference type="NCBI Taxonomy" id="1920512"/>
    <lineage>
        <taxon>Bacteria</taxon>
        <taxon>Pseudomonadati</taxon>
        <taxon>Pseudomonadota</taxon>
        <taxon>Alphaproteobacteria</taxon>
        <taxon>Hyphomicrobiales</taxon>
        <taxon>Pleomorphomonadaceae</taxon>
        <taxon>Oharaeibacter</taxon>
    </lineage>
</organism>
<comment type="caution">
    <text evidence="4">The sequence shown here is derived from an EMBL/GenBank/DDBJ whole genome shotgun (WGS) entry which is preliminary data.</text>
</comment>
<dbReference type="OrthoDB" id="9807134at2"/>
<accession>A0A4V3CWR3</accession>
<name>A0A4V3CWR3_9HYPH</name>
<evidence type="ECO:0000256" key="2">
    <source>
        <dbReference type="SAM" id="SignalP"/>
    </source>
</evidence>
<feature type="signal peptide" evidence="2">
    <location>
        <begin position="1"/>
        <end position="28"/>
    </location>
</feature>
<protein>
    <submittedName>
        <fullName evidence="4">Polar amino acid transport system substrate-binding protein</fullName>
    </submittedName>
</protein>
<feature type="chain" id="PRO_5020380822" evidence="2">
    <location>
        <begin position="29"/>
        <end position="277"/>
    </location>
</feature>
<dbReference type="Proteomes" id="UP000294547">
    <property type="component" value="Unassembled WGS sequence"/>
</dbReference>
<dbReference type="InterPro" id="IPR001638">
    <property type="entry name" value="Solute-binding_3/MltF_N"/>
</dbReference>